<feature type="compositionally biased region" description="Polar residues" evidence="1">
    <location>
        <begin position="364"/>
        <end position="376"/>
    </location>
</feature>
<feature type="compositionally biased region" description="Low complexity" evidence="1">
    <location>
        <begin position="490"/>
        <end position="511"/>
    </location>
</feature>
<feature type="compositionally biased region" description="Low complexity" evidence="1">
    <location>
        <begin position="408"/>
        <end position="420"/>
    </location>
</feature>
<proteinExistence type="predicted"/>
<dbReference type="OrthoDB" id="5506at2759"/>
<keyword evidence="4" id="KW-1185">Reference proteome</keyword>
<feature type="compositionally biased region" description="Basic and acidic residues" evidence="1">
    <location>
        <begin position="424"/>
        <end position="440"/>
    </location>
</feature>
<feature type="region of interest" description="Disordered" evidence="1">
    <location>
        <begin position="184"/>
        <end position="300"/>
    </location>
</feature>
<comment type="caution">
    <text evidence="3">The sequence shown here is derived from an EMBL/GenBank/DDBJ whole genome shotgun (WGS) entry which is preliminary data.</text>
</comment>
<feature type="region of interest" description="Disordered" evidence="1">
    <location>
        <begin position="1"/>
        <end position="156"/>
    </location>
</feature>
<feature type="compositionally biased region" description="Basic and acidic residues" evidence="1">
    <location>
        <begin position="512"/>
        <end position="534"/>
    </location>
</feature>
<accession>A0A2V3IHY7</accession>
<feature type="compositionally biased region" description="Basic and acidic residues" evidence="1">
    <location>
        <begin position="56"/>
        <end position="66"/>
    </location>
</feature>
<feature type="signal peptide" evidence="2">
    <location>
        <begin position="1"/>
        <end position="15"/>
    </location>
</feature>
<feature type="compositionally biased region" description="Low complexity" evidence="1">
    <location>
        <begin position="558"/>
        <end position="570"/>
    </location>
</feature>
<feature type="compositionally biased region" description="Polar residues" evidence="1">
    <location>
        <begin position="280"/>
        <end position="296"/>
    </location>
</feature>
<feature type="compositionally biased region" description="Polar residues" evidence="1">
    <location>
        <begin position="539"/>
        <end position="557"/>
    </location>
</feature>
<feature type="compositionally biased region" description="Basic and acidic residues" evidence="1">
    <location>
        <begin position="210"/>
        <end position="222"/>
    </location>
</feature>
<feature type="compositionally biased region" description="Basic and acidic residues" evidence="1">
    <location>
        <begin position="114"/>
        <end position="136"/>
    </location>
</feature>
<keyword evidence="2" id="KW-0732">Signal</keyword>
<feature type="compositionally biased region" description="Polar residues" evidence="1">
    <location>
        <begin position="451"/>
        <end position="489"/>
    </location>
</feature>
<evidence type="ECO:0000256" key="1">
    <source>
        <dbReference type="SAM" id="MobiDB-lite"/>
    </source>
</evidence>
<protein>
    <submittedName>
        <fullName evidence="3">Uncharacterized protein</fullName>
    </submittedName>
</protein>
<sequence>MPALLFLAATPLLPARPSSNTSTKTPPRPRPTPCPCTRASAAPPPNEPGDPSWMDLARELAPDSHSSDSPAVNPDPVDKWHYPEGRPDHFEERPNPWTAWQAVQQRPQQPAVQRDPKAETDFWRDAARSISDDVSHKAPQQHSADDSTVHQQPPSGVWKMARDVTGEMVDLQSRLKQELEQYDPLAKTDQYRHIARDLVGPPPEPDDELNPIRESADLDKGAHAGGGWNPDVDWMRFDDVRRELRKQHEKERRIKAEQQARQNMEQQQPSADPAQPPKQTDSAPYTDQSNSEQLLTRDNMPRFLRNKFMRSATYGASWAGAEREINQLIQQGAPLRDPKADAEQWRSIARELNLDVESDIAHSGRQQQQSDTQSVLESAPSIQDPESDPLHAESVESVESDTDDDVTEASAWGSWRSGSATWERANEKVQSRDPKQEVDMWRASALELTSGVPSSAPTGDSAPNQANSTASGAQSSAWDTWRSANEQWESSLSEGTDSASSDSWSIASDSQSSDRDDSAGRKASSERSAWEQWDRVSGNIDTSRFQQWWESRTDTVQRASAKSARSNSSNIDQWRSMAQEISPTSEQSFSSGKESPDNSGSRQARLENDGTVNPWKTIARDLTNELPSEEEG</sequence>
<evidence type="ECO:0000256" key="2">
    <source>
        <dbReference type="SAM" id="SignalP"/>
    </source>
</evidence>
<reference evidence="3 4" key="1">
    <citation type="journal article" date="2018" name="Mol. Biol. Evol.">
        <title>Analysis of the draft genome of the red seaweed Gracilariopsis chorda provides insights into genome size evolution in Rhodophyta.</title>
        <authorList>
            <person name="Lee J."/>
            <person name="Yang E.C."/>
            <person name="Graf L."/>
            <person name="Yang J.H."/>
            <person name="Qiu H."/>
            <person name="Zel Zion U."/>
            <person name="Chan C.X."/>
            <person name="Stephens T.G."/>
            <person name="Weber A.P.M."/>
            <person name="Boo G.H."/>
            <person name="Boo S.M."/>
            <person name="Kim K.M."/>
            <person name="Shin Y."/>
            <person name="Jung M."/>
            <person name="Lee S.J."/>
            <person name="Yim H.S."/>
            <person name="Lee J.H."/>
            <person name="Bhattacharya D."/>
            <person name="Yoon H.S."/>
        </authorList>
    </citation>
    <scope>NUCLEOTIDE SEQUENCE [LARGE SCALE GENOMIC DNA]</scope>
    <source>
        <strain evidence="3 4">SKKU-2015</strain>
        <tissue evidence="3">Whole body</tissue>
    </source>
</reference>
<feature type="compositionally biased region" description="Acidic residues" evidence="1">
    <location>
        <begin position="396"/>
        <end position="407"/>
    </location>
</feature>
<feature type="region of interest" description="Disordered" evidence="1">
    <location>
        <begin position="358"/>
        <end position="632"/>
    </location>
</feature>
<dbReference type="EMBL" id="NBIV01000203">
    <property type="protein sequence ID" value="PXF41681.1"/>
    <property type="molecule type" value="Genomic_DNA"/>
</dbReference>
<dbReference type="AlphaFoldDB" id="A0A2V3IHY7"/>
<evidence type="ECO:0000313" key="4">
    <source>
        <dbReference type="Proteomes" id="UP000247409"/>
    </source>
</evidence>
<feature type="compositionally biased region" description="Low complexity" evidence="1">
    <location>
        <begin position="101"/>
        <end position="113"/>
    </location>
</feature>
<gene>
    <name evidence="3" type="ORF">BWQ96_08602</name>
</gene>
<feature type="compositionally biased region" description="Low complexity" evidence="1">
    <location>
        <begin position="1"/>
        <end position="25"/>
    </location>
</feature>
<organism evidence="3 4">
    <name type="scientific">Gracilariopsis chorda</name>
    <dbReference type="NCBI Taxonomy" id="448386"/>
    <lineage>
        <taxon>Eukaryota</taxon>
        <taxon>Rhodophyta</taxon>
        <taxon>Florideophyceae</taxon>
        <taxon>Rhodymeniophycidae</taxon>
        <taxon>Gracilariales</taxon>
        <taxon>Gracilariaceae</taxon>
        <taxon>Gracilariopsis</taxon>
    </lineage>
</organism>
<feature type="compositionally biased region" description="Polar residues" evidence="1">
    <location>
        <begin position="579"/>
        <end position="602"/>
    </location>
</feature>
<name>A0A2V3IHY7_9FLOR</name>
<feature type="compositionally biased region" description="Low complexity" evidence="1">
    <location>
        <begin position="259"/>
        <end position="279"/>
    </location>
</feature>
<evidence type="ECO:0000313" key="3">
    <source>
        <dbReference type="EMBL" id="PXF41681.1"/>
    </source>
</evidence>
<feature type="compositionally biased region" description="Basic and acidic residues" evidence="1">
    <location>
        <begin position="76"/>
        <end position="94"/>
    </location>
</feature>
<dbReference type="Proteomes" id="UP000247409">
    <property type="component" value="Unassembled WGS sequence"/>
</dbReference>
<feature type="compositionally biased region" description="Basic and acidic residues" evidence="1">
    <location>
        <begin position="233"/>
        <end position="258"/>
    </location>
</feature>
<feature type="chain" id="PRO_5015852484" evidence="2">
    <location>
        <begin position="16"/>
        <end position="632"/>
    </location>
</feature>